<dbReference type="SUPFAM" id="SSF53098">
    <property type="entry name" value="Ribonuclease H-like"/>
    <property type="match status" value="1"/>
</dbReference>
<organism evidence="2 3">
    <name type="scientific">Brassica rapa subsp. trilocularis</name>
    <dbReference type="NCBI Taxonomy" id="1813537"/>
    <lineage>
        <taxon>Eukaryota</taxon>
        <taxon>Viridiplantae</taxon>
        <taxon>Streptophyta</taxon>
        <taxon>Embryophyta</taxon>
        <taxon>Tracheophyta</taxon>
        <taxon>Spermatophyta</taxon>
        <taxon>Magnoliopsida</taxon>
        <taxon>eudicotyledons</taxon>
        <taxon>Gunneridae</taxon>
        <taxon>Pentapetalae</taxon>
        <taxon>rosids</taxon>
        <taxon>malvids</taxon>
        <taxon>Brassicales</taxon>
        <taxon>Brassicaceae</taxon>
        <taxon>Brassiceae</taxon>
        <taxon>Brassica</taxon>
    </lineage>
</organism>
<dbReference type="InterPro" id="IPR036397">
    <property type="entry name" value="RNaseH_sf"/>
</dbReference>
<sequence length="157" mass="17265">MLAQVPPKAPLPKPLIRIEPNPIRSGVTSIYTDAAWNSSSESARLGWIIDALVSPSHHSATSDHMSSPLMAKALAVRSAINFALSCGIDAISLLSDSQTLISTINHIEMKLEIFNILRDIYLNTSSFKTIWFIFISRSVNDKADSVAKKAMWPLNPF</sequence>
<evidence type="ECO:0000313" key="2">
    <source>
        <dbReference type="EMBL" id="KAG5375698.1"/>
    </source>
</evidence>
<evidence type="ECO:0000259" key="1">
    <source>
        <dbReference type="Pfam" id="PF13456"/>
    </source>
</evidence>
<dbReference type="InterPro" id="IPR044730">
    <property type="entry name" value="RNase_H-like_dom_plant"/>
</dbReference>
<proteinExistence type="predicted"/>
<accession>A0ABQ7KMF1</accession>
<reference evidence="2 3" key="1">
    <citation type="submission" date="2021-03" db="EMBL/GenBank/DDBJ databases">
        <authorList>
            <person name="King G.J."/>
            <person name="Bancroft I."/>
            <person name="Baten A."/>
            <person name="Bloomfield J."/>
            <person name="Borpatragohain P."/>
            <person name="He Z."/>
            <person name="Irish N."/>
            <person name="Irwin J."/>
            <person name="Liu K."/>
            <person name="Mauleon R.P."/>
            <person name="Moore J."/>
            <person name="Morris R."/>
            <person name="Ostergaard L."/>
            <person name="Wang B."/>
            <person name="Wells R."/>
        </authorList>
    </citation>
    <scope>NUCLEOTIDE SEQUENCE [LARGE SCALE GENOMIC DNA]</scope>
    <source>
        <strain evidence="2">R-o-18</strain>
        <tissue evidence="2">Leaf</tissue>
    </source>
</reference>
<gene>
    <name evidence="2" type="primary">A10p006090.1_BraROA</name>
    <name evidence="2" type="ORF">IGI04_040294</name>
</gene>
<dbReference type="InterPro" id="IPR012337">
    <property type="entry name" value="RNaseH-like_sf"/>
</dbReference>
<dbReference type="PANTHER" id="PTHR34146:SF11">
    <property type="entry name" value="RIBONUCLEASE H-LIKE SUPERFAMILY PROTEIN"/>
    <property type="match status" value="1"/>
</dbReference>
<dbReference type="EMBL" id="JADBGQ010000010">
    <property type="protein sequence ID" value="KAG5375698.1"/>
    <property type="molecule type" value="Genomic_DNA"/>
</dbReference>
<comment type="caution">
    <text evidence="2">The sequence shown here is derived from an EMBL/GenBank/DDBJ whole genome shotgun (WGS) entry which is preliminary data.</text>
</comment>
<dbReference type="InterPro" id="IPR002156">
    <property type="entry name" value="RNaseH_domain"/>
</dbReference>
<keyword evidence="3" id="KW-1185">Reference proteome</keyword>
<dbReference type="PANTHER" id="PTHR34146">
    <property type="entry name" value="POLYNUCLEOTIDYL TRANSFERASE, RIBONUCLEASE H-LIKE SUPERFAMILY PROTEIN-RELATED"/>
    <property type="match status" value="1"/>
</dbReference>
<dbReference type="Pfam" id="PF13456">
    <property type="entry name" value="RVT_3"/>
    <property type="match status" value="1"/>
</dbReference>
<name>A0ABQ7KMF1_BRACM</name>
<feature type="domain" description="RNase H type-1" evidence="1">
    <location>
        <begin position="32"/>
        <end position="150"/>
    </location>
</feature>
<protein>
    <recommendedName>
        <fullName evidence="1">RNase H type-1 domain-containing protein</fullName>
    </recommendedName>
</protein>
<dbReference type="Proteomes" id="UP000823674">
    <property type="component" value="Chromosome A10"/>
</dbReference>
<evidence type="ECO:0000313" key="3">
    <source>
        <dbReference type="Proteomes" id="UP000823674"/>
    </source>
</evidence>
<dbReference type="Gene3D" id="3.30.420.10">
    <property type="entry name" value="Ribonuclease H-like superfamily/Ribonuclease H"/>
    <property type="match status" value="1"/>
</dbReference>
<dbReference type="CDD" id="cd06222">
    <property type="entry name" value="RNase_H_like"/>
    <property type="match status" value="1"/>
</dbReference>